<dbReference type="AlphaFoldDB" id="A0A4Q9LK16"/>
<comment type="caution">
    <text evidence="2">The sequence shown here is derived from an EMBL/GenBank/DDBJ whole genome shotgun (WGS) entry which is preliminary data.</text>
</comment>
<evidence type="ECO:0000313" key="2">
    <source>
        <dbReference type="EMBL" id="TBU08589.1"/>
    </source>
</evidence>
<evidence type="ECO:0000313" key="3">
    <source>
        <dbReference type="Proteomes" id="UP000293045"/>
    </source>
</evidence>
<feature type="chain" id="PRO_5020940317" evidence="1">
    <location>
        <begin position="17"/>
        <end position="232"/>
    </location>
</feature>
<dbReference type="EMBL" id="PIXR01000162">
    <property type="protein sequence ID" value="TBU08589.1"/>
    <property type="molecule type" value="Genomic_DNA"/>
</dbReference>
<reference evidence="2 3" key="1">
    <citation type="submission" date="2017-12" db="EMBL/GenBank/DDBJ databases">
        <authorList>
            <person name="Pombert J.-F."/>
            <person name="Haag K.L."/>
            <person name="Ebert D."/>
        </authorList>
    </citation>
    <scope>NUCLEOTIDE SEQUENCE [LARGE SCALE GENOMIC DNA]</scope>
    <source>
        <strain evidence="2">IL-BN-2</strain>
    </source>
</reference>
<gene>
    <name evidence="2" type="ORF">CWI39_0162p0010</name>
</gene>
<sequence length="232" mass="26776">MMCSFVFYILYCCVLCTTDSNTTANAYVNSNVNVNDMYKLEKFISLCDNSAYQSFFDISTVPKWAVIEKIAYVATNPTPRESNIDDQIEEYVNRNTNDDTYMKFDTVDDDISFISHEEKNFRSLCNKSNDERALYHDSVCTNEYKGKSYNLQDKSTQKALSTIYEERELKDKTERFENKPGMSSVSEYLNNIHDSCKDASNDRLTDILPDASIISVNDNDIDENDIPFYSKL</sequence>
<organism evidence="2 3">
    <name type="scientific">Hamiltosporidium magnivora</name>
    <dbReference type="NCBI Taxonomy" id="148818"/>
    <lineage>
        <taxon>Eukaryota</taxon>
        <taxon>Fungi</taxon>
        <taxon>Fungi incertae sedis</taxon>
        <taxon>Microsporidia</taxon>
        <taxon>Dubosqiidae</taxon>
        <taxon>Hamiltosporidium</taxon>
    </lineage>
</organism>
<name>A0A4Q9LK16_9MICR</name>
<dbReference type="Proteomes" id="UP000293045">
    <property type="component" value="Unassembled WGS sequence"/>
</dbReference>
<dbReference type="VEuPathDB" id="MicrosporidiaDB:CWI36_1149p0010"/>
<keyword evidence="1" id="KW-0732">Signal</keyword>
<accession>A0A4Q9LK16</accession>
<evidence type="ECO:0000256" key="1">
    <source>
        <dbReference type="SAM" id="SignalP"/>
    </source>
</evidence>
<dbReference type="VEuPathDB" id="MicrosporidiaDB:CWI39_0162p0010"/>
<feature type="signal peptide" evidence="1">
    <location>
        <begin position="1"/>
        <end position="16"/>
    </location>
</feature>
<protein>
    <submittedName>
        <fullName evidence="2">Uncharacterized protein</fullName>
    </submittedName>
</protein>
<proteinExistence type="predicted"/>